<evidence type="ECO:0000313" key="9">
    <source>
        <dbReference type="Proteomes" id="UP000588604"/>
    </source>
</evidence>
<evidence type="ECO:0000256" key="5">
    <source>
        <dbReference type="ARBA" id="ARBA00023237"/>
    </source>
</evidence>
<evidence type="ECO:0008006" key="10">
    <source>
        <dbReference type="Google" id="ProtNLM"/>
    </source>
</evidence>
<dbReference type="Pfam" id="PF14322">
    <property type="entry name" value="SusD-like_3"/>
    <property type="match status" value="1"/>
</dbReference>
<gene>
    <name evidence="8" type="ORF">FHS59_001425</name>
</gene>
<dbReference type="InterPro" id="IPR011990">
    <property type="entry name" value="TPR-like_helical_dom_sf"/>
</dbReference>
<dbReference type="InterPro" id="IPR012944">
    <property type="entry name" value="SusD_RagB_dom"/>
</dbReference>
<evidence type="ECO:0000313" key="8">
    <source>
        <dbReference type="EMBL" id="MBB6325810.1"/>
    </source>
</evidence>
<comment type="subcellular location">
    <subcellularLocation>
        <location evidence="1">Cell outer membrane</location>
    </subcellularLocation>
</comment>
<dbReference type="SUPFAM" id="SSF48452">
    <property type="entry name" value="TPR-like"/>
    <property type="match status" value="1"/>
</dbReference>
<evidence type="ECO:0000256" key="3">
    <source>
        <dbReference type="ARBA" id="ARBA00022729"/>
    </source>
</evidence>
<keyword evidence="3" id="KW-0732">Signal</keyword>
<dbReference type="CDD" id="cd08977">
    <property type="entry name" value="SusD"/>
    <property type="match status" value="1"/>
</dbReference>
<evidence type="ECO:0000256" key="4">
    <source>
        <dbReference type="ARBA" id="ARBA00023136"/>
    </source>
</evidence>
<keyword evidence="9" id="KW-1185">Reference proteome</keyword>
<protein>
    <recommendedName>
        <fullName evidence="10">RagB/SusD family nutrient uptake outer membrane protein</fullName>
    </recommendedName>
</protein>
<name>A0A841MEP0_9BACT</name>
<evidence type="ECO:0000259" key="7">
    <source>
        <dbReference type="Pfam" id="PF14322"/>
    </source>
</evidence>
<dbReference type="EMBL" id="JACIJO010000001">
    <property type="protein sequence ID" value="MBB6325810.1"/>
    <property type="molecule type" value="Genomic_DNA"/>
</dbReference>
<dbReference type="Pfam" id="PF07980">
    <property type="entry name" value="SusD_RagB"/>
    <property type="match status" value="1"/>
</dbReference>
<sequence length="513" mass="57307">MNTRNISIAMILLVGLIAGCENKLDLQPLGELNSETFYRTFEDFEAASLSPYSTILNFYYEQNGRGFYNGIEYPSDDSRHGGQGIDNNNDFNWLPNNGDFGWLFSESYKGVMRANVILNSLPNSELSDEDKARFEAEAKFIRSYFYFVLATNWGTPPLISELITTIADSQVGNSQPGEVLDLVETDLAFAKENLPSSWSGTDVGRATSGAAQAFLGKVYLYRQKYSLAATELNAVIDSGTYSLQDNFGDNFSESLENNSESIFEIQFTRGDFNPWLPVDSGLAGNENIGHAGTGRTIVFRASCFLGNCAPGANGQGYGRMHVTEDLQNEFEENDPRIPFTFYREGDDYFGTPYSQTWSITGATPSKYLLDYVSYAQPNAGSNNERVIRLADVYLMAAEAELLGNNNVQKAMDYVNMVRRRADPTGEILPERSGSSSLDEAMEFIMHERRVELAFEGHRYADLVRWHQAGVINIPQDVDFGDPANENWSETNLLKPYPQRELDLISSLSQNPGY</sequence>
<dbReference type="InterPro" id="IPR033985">
    <property type="entry name" value="SusD-like_N"/>
</dbReference>
<dbReference type="Gene3D" id="1.25.40.390">
    <property type="match status" value="1"/>
</dbReference>
<dbReference type="PROSITE" id="PS51257">
    <property type="entry name" value="PROKAR_LIPOPROTEIN"/>
    <property type="match status" value="1"/>
</dbReference>
<feature type="domain" description="SusD-like N-terminal" evidence="7">
    <location>
        <begin position="89"/>
        <end position="220"/>
    </location>
</feature>
<keyword evidence="5" id="KW-0998">Cell outer membrane</keyword>
<evidence type="ECO:0000256" key="2">
    <source>
        <dbReference type="ARBA" id="ARBA00006275"/>
    </source>
</evidence>
<organism evidence="8 9">
    <name type="scientific">Algoriphagus iocasae</name>
    <dbReference type="NCBI Taxonomy" id="1836499"/>
    <lineage>
        <taxon>Bacteria</taxon>
        <taxon>Pseudomonadati</taxon>
        <taxon>Bacteroidota</taxon>
        <taxon>Cytophagia</taxon>
        <taxon>Cytophagales</taxon>
        <taxon>Cyclobacteriaceae</taxon>
        <taxon>Algoriphagus</taxon>
    </lineage>
</organism>
<reference evidence="8 9" key="1">
    <citation type="submission" date="2020-08" db="EMBL/GenBank/DDBJ databases">
        <title>Genomic Encyclopedia of Type Strains, Phase IV (KMG-IV): sequencing the most valuable type-strain genomes for metagenomic binning, comparative biology and taxonomic classification.</title>
        <authorList>
            <person name="Goeker M."/>
        </authorList>
    </citation>
    <scope>NUCLEOTIDE SEQUENCE [LARGE SCALE GENOMIC DNA]</scope>
    <source>
        <strain evidence="8 9">DSM 102044</strain>
    </source>
</reference>
<accession>A0A841MEP0</accession>
<comment type="similarity">
    <text evidence="2">Belongs to the SusD family.</text>
</comment>
<comment type="caution">
    <text evidence="8">The sequence shown here is derived from an EMBL/GenBank/DDBJ whole genome shotgun (WGS) entry which is preliminary data.</text>
</comment>
<dbReference type="AlphaFoldDB" id="A0A841MEP0"/>
<dbReference type="Proteomes" id="UP000588604">
    <property type="component" value="Unassembled WGS sequence"/>
</dbReference>
<dbReference type="RefSeq" id="WP_184494355.1">
    <property type="nucleotide sequence ID" value="NZ_JACIJO010000001.1"/>
</dbReference>
<keyword evidence="4" id="KW-0472">Membrane</keyword>
<evidence type="ECO:0000256" key="1">
    <source>
        <dbReference type="ARBA" id="ARBA00004442"/>
    </source>
</evidence>
<evidence type="ECO:0000259" key="6">
    <source>
        <dbReference type="Pfam" id="PF07980"/>
    </source>
</evidence>
<feature type="domain" description="RagB/SusD" evidence="6">
    <location>
        <begin position="324"/>
        <end position="513"/>
    </location>
</feature>
<proteinExistence type="inferred from homology"/>
<dbReference type="GO" id="GO:0009279">
    <property type="term" value="C:cell outer membrane"/>
    <property type="evidence" value="ECO:0007669"/>
    <property type="project" value="UniProtKB-SubCell"/>
</dbReference>